<dbReference type="GO" id="GO:0003677">
    <property type="term" value="F:DNA binding"/>
    <property type="evidence" value="ECO:0007669"/>
    <property type="project" value="UniProtKB-KW"/>
</dbReference>
<dbReference type="PANTHER" id="PTHR32248">
    <property type="entry name" value="RNA POLYMERASE SIGMA-54 FACTOR"/>
    <property type="match status" value="1"/>
</dbReference>
<evidence type="ECO:0000256" key="8">
    <source>
        <dbReference type="ARBA" id="ARBA00023163"/>
    </source>
</evidence>
<dbReference type="GO" id="GO:0000428">
    <property type="term" value="C:DNA-directed RNA polymerase complex"/>
    <property type="evidence" value="ECO:0007669"/>
    <property type="project" value="UniProtKB-KW"/>
</dbReference>
<keyword evidence="12" id="KW-1185">Reference proteome</keyword>
<dbReference type="EMBL" id="CP001634">
    <property type="protein sequence ID" value="ACR80101.1"/>
    <property type="molecule type" value="Genomic_DNA"/>
</dbReference>
<evidence type="ECO:0000313" key="12">
    <source>
        <dbReference type="Proteomes" id="UP000002382"/>
    </source>
</evidence>
<gene>
    <name evidence="11" type="ordered locus">Kole_1408</name>
</gene>
<dbReference type="Gene3D" id="1.10.10.60">
    <property type="entry name" value="Homeodomain-like"/>
    <property type="match status" value="1"/>
</dbReference>
<name>C5CDZ9_KOSOT</name>
<dbReference type="Pfam" id="PF00309">
    <property type="entry name" value="Sigma54_AID"/>
    <property type="match status" value="1"/>
</dbReference>
<keyword evidence="3" id="KW-0808">Transferase</keyword>
<evidence type="ECO:0000259" key="9">
    <source>
        <dbReference type="Pfam" id="PF04552"/>
    </source>
</evidence>
<dbReference type="PIRSF" id="PIRSF000774">
    <property type="entry name" value="RpoN"/>
    <property type="match status" value="1"/>
</dbReference>
<evidence type="ECO:0000256" key="4">
    <source>
        <dbReference type="ARBA" id="ARBA00022695"/>
    </source>
</evidence>
<dbReference type="GO" id="GO:0016987">
    <property type="term" value="F:sigma factor activity"/>
    <property type="evidence" value="ECO:0007669"/>
    <property type="project" value="UniProtKB-KW"/>
</dbReference>
<evidence type="ECO:0000256" key="7">
    <source>
        <dbReference type="ARBA" id="ARBA00023125"/>
    </source>
</evidence>
<dbReference type="GO" id="GO:0016779">
    <property type="term" value="F:nucleotidyltransferase activity"/>
    <property type="evidence" value="ECO:0007669"/>
    <property type="project" value="UniProtKB-KW"/>
</dbReference>
<dbReference type="Pfam" id="PF04963">
    <property type="entry name" value="Sigma54_CBD"/>
    <property type="match status" value="1"/>
</dbReference>
<dbReference type="Gene3D" id="1.10.10.1330">
    <property type="entry name" value="RNA polymerase sigma-54 factor, core-binding domain"/>
    <property type="match status" value="1"/>
</dbReference>
<dbReference type="GO" id="GO:0001216">
    <property type="term" value="F:DNA-binding transcription activator activity"/>
    <property type="evidence" value="ECO:0007669"/>
    <property type="project" value="InterPro"/>
</dbReference>
<feature type="domain" description="RNA polymerase sigma factor 54 DNA-binding" evidence="9">
    <location>
        <begin position="244"/>
        <end position="381"/>
    </location>
</feature>
<organism evidence="11 12">
    <name type="scientific">Kosmotoga olearia (strain ATCC BAA-1733 / DSM 21960 / TBF 19.5.1)</name>
    <dbReference type="NCBI Taxonomy" id="521045"/>
    <lineage>
        <taxon>Bacteria</taxon>
        <taxon>Thermotogati</taxon>
        <taxon>Thermotogota</taxon>
        <taxon>Thermotogae</taxon>
        <taxon>Kosmotogales</taxon>
        <taxon>Kosmotogaceae</taxon>
        <taxon>Kosmotoga</taxon>
    </lineage>
</organism>
<dbReference type="Proteomes" id="UP000002382">
    <property type="component" value="Chromosome"/>
</dbReference>
<reference evidence="11 12" key="1">
    <citation type="submission" date="2009-06" db="EMBL/GenBank/DDBJ databases">
        <title>Complete sequence of Thermotogales bacterium TBF 19.5.1.</title>
        <authorList>
            <consortium name="US DOE Joint Genome Institute"/>
            <person name="Lucas S."/>
            <person name="Copeland A."/>
            <person name="Lapidus A."/>
            <person name="Glavina del Rio T."/>
            <person name="Tice H."/>
            <person name="Bruce D."/>
            <person name="Goodwin L."/>
            <person name="Pitluck S."/>
            <person name="Chertkov O."/>
            <person name="Brettin T."/>
            <person name="Detter J.C."/>
            <person name="Han C."/>
            <person name="Schmutz J."/>
            <person name="Larimer F."/>
            <person name="Land M."/>
            <person name="Hauser L."/>
            <person name="Kyrpides N."/>
            <person name="Ovchinnikova G."/>
            <person name="Noll K."/>
        </authorList>
    </citation>
    <scope>NUCLEOTIDE SEQUENCE [LARGE SCALE GENOMIC DNA]</scope>
    <source>
        <strain evidence="12">ATCC BAA-1733 / DSM 21960 / TBF 19.5.1</strain>
    </source>
</reference>
<protein>
    <submittedName>
        <fullName evidence="11">Sigma-54 DNA-binding domain protein</fullName>
    </submittedName>
</protein>
<evidence type="ECO:0000256" key="1">
    <source>
        <dbReference type="ARBA" id="ARBA00008798"/>
    </source>
</evidence>
<keyword evidence="6" id="KW-0731">Sigma factor</keyword>
<dbReference type="RefSeq" id="WP_015868748.1">
    <property type="nucleotide sequence ID" value="NC_012785.1"/>
</dbReference>
<comment type="similarity">
    <text evidence="1">Belongs to the sigma-54 factor family.</text>
</comment>
<evidence type="ECO:0000259" key="10">
    <source>
        <dbReference type="Pfam" id="PF04963"/>
    </source>
</evidence>
<evidence type="ECO:0000256" key="3">
    <source>
        <dbReference type="ARBA" id="ARBA00022679"/>
    </source>
</evidence>
<keyword evidence="7 11" id="KW-0238">DNA-binding</keyword>
<evidence type="ECO:0000256" key="2">
    <source>
        <dbReference type="ARBA" id="ARBA00022478"/>
    </source>
</evidence>
<dbReference type="PANTHER" id="PTHR32248:SF4">
    <property type="entry name" value="RNA POLYMERASE SIGMA-54 FACTOR"/>
    <property type="match status" value="1"/>
</dbReference>
<dbReference type="GO" id="GO:0006352">
    <property type="term" value="P:DNA-templated transcription initiation"/>
    <property type="evidence" value="ECO:0007669"/>
    <property type="project" value="InterPro"/>
</dbReference>
<proteinExistence type="inferred from homology"/>
<dbReference type="InterPro" id="IPR038709">
    <property type="entry name" value="RpoN_core-bd_sf"/>
</dbReference>
<dbReference type="OrthoDB" id="9814402at2"/>
<evidence type="ECO:0000256" key="5">
    <source>
        <dbReference type="ARBA" id="ARBA00023015"/>
    </source>
</evidence>
<reference evidence="11 12" key="2">
    <citation type="journal article" date="2011" name="J. Bacteriol.">
        <title>Genome Sequence of Kosmotoga olearia Strain TBF 19.5.1, a Thermophilic Bacterium with a Wide Growth Temperature Range, Isolated from the Troll B Oil Platform in the North Sea.</title>
        <authorList>
            <person name="Swithers K.S."/>
            <person name="Dipippo J.L."/>
            <person name="Bruce D.C."/>
            <person name="Detter C."/>
            <person name="Tapia R."/>
            <person name="Han S."/>
            <person name="Goodwin L.A."/>
            <person name="Han J."/>
            <person name="Woyke T."/>
            <person name="Pitluck S."/>
            <person name="Pennacchio L."/>
            <person name="Nolan M."/>
            <person name="Mikhailova N."/>
            <person name="Land M.L."/>
            <person name="Nesbo C.L."/>
            <person name="Gogarten J.P."/>
            <person name="Noll K.M."/>
        </authorList>
    </citation>
    <scope>NUCLEOTIDE SEQUENCE [LARGE SCALE GENOMIC DNA]</scope>
    <source>
        <strain evidence="12">ATCC BAA-1733 / DSM 21960 / TBF 19.5.1</strain>
    </source>
</reference>
<keyword evidence="2" id="KW-0240">DNA-directed RNA polymerase</keyword>
<dbReference type="Pfam" id="PF04552">
    <property type="entry name" value="Sigma54_DBD"/>
    <property type="match status" value="1"/>
</dbReference>
<dbReference type="KEGG" id="kol:Kole_1408"/>
<dbReference type="InterPro" id="IPR007634">
    <property type="entry name" value="RNA_pol_sigma_54_DNA-bd"/>
</dbReference>
<dbReference type="eggNOG" id="COG1508">
    <property type="taxonomic scope" value="Bacteria"/>
</dbReference>
<dbReference type="STRING" id="521045.Kole_1408"/>
<evidence type="ECO:0000313" key="11">
    <source>
        <dbReference type="EMBL" id="ACR80101.1"/>
    </source>
</evidence>
<dbReference type="PROSITE" id="PS00718">
    <property type="entry name" value="SIGMA54_2"/>
    <property type="match status" value="1"/>
</dbReference>
<sequence length="387" mass="45084">MKLEHKLSQKLEQKLHLSLKVQHVLKLLQLNSLELMTELREIVDGNPLLELEGEDYKLIDENDIETPEEENYESKSDSPYFPKHYNPDFDGWDFERLEGPQPSFEEMLRNFAFYILEDDEFKIFEILMDNMNEFGLLKRSIEEISREVAVNERDIRKVIKKLRDSGFDGLFAEKLEELKELGEGIVLPSSGYNDGNPIMYIEPELYIDFVDNRFIVTAKDYGLAIRVDEVYRELLKNEKDEAGKFLKEKFQEAEFYVNALEKRRSTLITIGEELVRTNPDFLLGYCKTLRPLKMTDIAEKLDVVVSTISRAVKGKFVQTPIGTFPLRYFFGSEQTREQAMEIIAKLLKENPKLSDSAIAKKLNEIGIKIARRTVNKYRNVLLKKGEL</sequence>
<evidence type="ECO:0000256" key="6">
    <source>
        <dbReference type="ARBA" id="ARBA00023082"/>
    </source>
</evidence>
<accession>C5CDZ9</accession>
<dbReference type="PROSITE" id="PS50044">
    <property type="entry name" value="SIGMA54_3"/>
    <property type="match status" value="1"/>
</dbReference>
<keyword evidence="5" id="KW-0805">Transcription regulation</keyword>
<dbReference type="InterPro" id="IPR000394">
    <property type="entry name" value="RNA_pol_sigma_54"/>
</dbReference>
<keyword evidence="4" id="KW-0548">Nucleotidyltransferase</keyword>
<dbReference type="HOGENOM" id="CLU_020569_1_1_0"/>
<dbReference type="InterPro" id="IPR007046">
    <property type="entry name" value="RNA_pol_sigma_54_core-bd"/>
</dbReference>
<dbReference type="AlphaFoldDB" id="C5CDZ9"/>
<keyword evidence="8" id="KW-0804">Transcription</keyword>
<feature type="domain" description="RNA polymerase sigma factor 54 core-binding" evidence="10">
    <location>
        <begin position="101"/>
        <end position="177"/>
    </location>
</feature>